<sequence length="108" mass="11857">MGCRFTKTNDTEPELASDSTDLPPGIVTQPLLGTTEYLFDSQTVLTTDATKVFNPITTASSNKGNTDGSSSDQETITPIDYIKNAYSLVRWDTPIRSTFCNRITLKSK</sequence>
<keyword evidence="2" id="KW-1185">Reference proteome</keyword>
<accession>A0A0R3RYS1</accession>
<organism evidence="2 3">
    <name type="scientific">Elaeophora elaphi</name>
    <dbReference type="NCBI Taxonomy" id="1147741"/>
    <lineage>
        <taxon>Eukaryota</taxon>
        <taxon>Metazoa</taxon>
        <taxon>Ecdysozoa</taxon>
        <taxon>Nematoda</taxon>
        <taxon>Chromadorea</taxon>
        <taxon>Rhabditida</taxon>
        <taxon>Spirurina</taxon>
        <taxon>Spiruromorpha</taxon>
        <taxon>Filarioidea</taxon>
        <taxon>Onchocercidae</taxon>
        <taxon>Elaeophora</taxon>
    </lineage>
</organism>
<dbReference type="WBParaSite" id="EEL_0000743501-mRNA-1">
    <property type="protein sequence ID" value="EEL_0000743501-mRNA-1"/>
    <property type="gene ID" value="EEL_0000743501"/>
</dbReference>
<dbReference type="Proteomes" id="UP000050640">
    <property type="component" value="Unplaced"/>
</dbReference>
<reference evidence="3" key="1">
    <citation type="submission" date="2017-02" db="UniProtKB">
        <authorList>
            <consortium name="WormBaseParasite"/>
        </authorList>
    </citation>
    <scope>IDENTIFICATION</scope>
</reference>
<proteinExistence type="predicted"/>
<feature type="region of interest" description="Disordered" evidence="1">
    <location>
        <begin position="1"/>
        <end position="24"/>
    </location>
</feature>
<protein>
    <submittedName>
        <fullName evidence="3">VP4</fullName>
    </submittedName>
</protein>
<evidence type="ECO:0000256" key="1">
    <source>
        <dbReference type="SAM" id="MobiDB-lite"/>
    </source>
</evidence>
<dbReference type="AlphaFoldDB" id="A0A0R3RYS1"/>
<evidence type="ECO:0000313" key="2">
    <source>
        <dbReference type="Proteomes" id="UP000050640"/>
    </source>
</evidence>
<name>A0A0R3RYS1_9BILA</name>
<evidence type="ECO:0000313" key="3">
    <source>
        <dbReference type="WBParaSite" id="EEL_0000743501-mRNA-1"/>
    </source>
</evidence>